<dbReference type="EMBL" id="CM042882">
    <property type="protein sequence ID" value="KAI4382393.1"/>
    <property type="molecule type" value="Genomic_DNA"/>
</dbReference>
<accession>A0ACB9RTP8</accession>
<name>A0ACB9RTP8_9MYRT</name>
<organism evidence="1 2">
    <name type="scientific">Melastoma candidum</name>
    <dbReference type="NCBI Taxonomy" id="119954"/>
    <lineage>
        <taxon>Eukaryota</taxon>
        <taxon>Viridiplantae</taxon>
        <taxon>Streptophyta</taxon>
        <taxon>Embryophyta</taxon>
        <taxon>Tracheophyta</taxon>
        <taxon>Spermatophyta</taxon>
        <taxon>Magnoliopsida</taxon>
        <taxon>eudicotyledons</taxon>
        <taxon>Gunneridae</taxon>
        <taxon>Pentapetalae</taxon>
        <taxon>rosids</taxon>
        <taxon>malvids</taxon>
        <taxon>Myrtales</taxon>
        <taxon>Melastomataceae</taxon>
        <taxon>Melastomatoideae</taxon>
        <taxon>Melastomateae</taxon>
        <taxon>Melastoma</taxon>
    </lineage>
</organism>
<proteinExistence type="predicted"/>
<protein>
    <submittedName>
        <fullName evidence="1">Uncharacterized protein</fullName>
    </submittedName>
</protein>
<evidence type="ECO:0000313" key="2">
    <source>
        <dbReference type="Proteomes" id="UP001057402"/>
    </source>
</evidence>
<keyword evidence="2" id="KW-1185">Reference proteome</keyword>
<comment type="caution">
    <text evidence="1">The sequence shown here is derived from an EMBL/GenBank/DDBJ whole genome shotgun (WGS) entry which is preliminary data.</text>
</comment>
<dbReference type="Proteomes" id="UP001057402">
    <property type="component" value="Chromosome 3"/>
</dbReference>
<evidence type="ECO:0000313" key="1">
    <source>
        <dbReference type="EMBL" id="KAI4382393.1"/>
    </source>
</evidence>
<gene>
    <name evidence="1" type="ORF">MLD38_008366</name>
</gene>
<sequence length="130" mass="14168">MEKPDIELVSRDKAGTRLRKQAPPSLRLDHPAADRGLDMDDAVKSSQYYSASSSVIPFLSPLVLSPTSPSPDVAKEEWATHFYPGRGRGPPEHPVGHHPSDSVRSSYDKPGPGCLCSAFESCCILQPQLR</sequence>
<reference evidence="2" key="1">
    <citation type="journal article" date="2023" name="Front. Plant Sci.">
        <title>Chromosomal-level genome assembly of Melastoma candidum provides insights into trichome evolution.</title>
        <authorList>
            <person name="Zhong Y."/>
            <person name="Wu W."/>
            <person name="Sun C."/>
            <person name="Zou P."/>
            <person name="Liu Y."/>
            <person name="Dai S."/>
            <person name="Zhou R."/>
        </authorList>
    </citation>
    <scope>NUCLEOTIDE SEQUENCE [LARGE SCALE GENOMIC DNA]</scope>
</reference>